<dbReference type="GeneID" id="85366073"/>
<keyword evidence="10 11" id="KW-0472">Membrane</keyword>
<keyword evidence="9 12" id="KW-0175">Coiled coil</keyword>
<evidence type="ECO:0000256" key="12">
    <source>
        <dbReference type="SAM" id="Coils"/>
    </source>
</evidence>
<feature type="domain" description="BAP29/BAP31 transmembrane" evidence="13">
    <location>
        <begin position="16"/>
        <end position="151"/>
    </location>
</feature>
<feature type="coiled-coil region" evidence="12">
    <location>
        <begin position="160"/>
        <end position="211"/>
    </location>
</feature>
<dbReference type="Proteomes" id="UP001175211">
    <property type="component" value="Unassembled WGS sequence"/>
</dbReference>
<dbReference type="AlphaFoldDB" id="A0AA39K9Q0"/>
<dbReference type="GO" id="GO:0070973">
    <property type="term" value="P:protein localization to endoplasmic reticulum exit site"/>
    <property type="evidence" value="ECO:0007669"/>
    <property type="project" value="UniProtKB-UniRule"/>
</dbReference>
<keyword evidence="6 11" id="KW-0931">ER-Golgi transport</keyword>
<evidence type="ECO:0000256" key="6">
    <source>
        <dbReference type="ARBA" id="ARBA00022892"/>
    </source>
</evidence>
<sequence>MLHSLTSTCFSFIFTMTIYYSLTFFLLAAEMGTFCLIVLPLPHTVKKRVFNFLSTSPFVAKIAYALKISFIFVGILFFDALQRMFRVTAEAELAKSGQQGVSDVRTETNLAARKFYSQRNVYLTGFTLFLSLVLTRTFSIILDLIQAQEELLKHKGNGDVESSKKELEKLRKKADESDALKRDLEKANKDLEALKSQALSQAAEYDRLSDDYNKASGSSPRSKSD</sequence>
<feature type="domain" description="Bap31/Bap29 cytoplasmic coiled-coil" evidence="14">
    <location>
        <begin position="176"/>
        <end position="224"/>
    </location>
</feature>
<feature type="transmembrane region" description="Helical" evidence="11">
    <location>
        <begin position="59"/>
        <end position="78"/>
    </location>
</feature>
<evidence type="ECO:0000313" key="15">
    <source>
        <dbReference type="EMBL" id="KAK0457162.1"/>
    </source>
</evidence>
<keyword evidence="16" id="KW-1185">Reference proteome</keyword>
<dbReference type="GO" id="GO:0005789">
    <property type="term" value="C:endoplasmic reticulum membrane"/>
    <property type="evidence" value="ECO:0007669"/>
    <property type="project" value="UniProtKB-SubCell"/>
</dbReference>
<keyword evidence="3 11" id="KW-0813">Transport</keyword>
<comment type="similarity">
    <text evidence="2 11">Belongs to the BCAP29/BCAP31 family.</text>
</comment>
<keyword evidence="15" id="KW-0675">Receptor</keyword>
<proteinExistence type="inferred from homology"/>
<dbReference type="Gene3D" id="1.20.5.110">
    <property type="match status" value="1"/>
</dbReference>
<evidence type="ECO:0000256" key="8">
    <source>
        <dbReference type="ARBA" id="ARBA00022989"/>
    </source>
</evidence>
<evidence type="ECO:0000313" key="16">
    <source>
        <dbReference type="Proteomes" id="UP001175211"/>
    </source>
</evidence>
<keyword evidence="8 11" id="KW-1133">Transmembrane helix</keyword>
<keyword evidence="5 11" id="KW-0256">Endoplasmic reticulum</keyword>
<evidence type="ECO:0000256" key="1">
    <source>
        <dbReference type="ARBA" id="ARBA00004477"/>
    </source>
</evidence>
<evidence type="ECO:0000256" key="5">
    <source>
        <dbReference type="ARBA" id="ARBA00022824"/>
    </source>
</evidence>
<comment type="function">
    <text evidence="11">May play a role in anterograde transport of membrane proteins from the endoplasmic reticulum to the Golgi.</text>
</comment>
<evidence type="ECO:0000256" key="10">
    <source>
        <dbReference type="ARBA" id="ARBA00023136"/>
    </source>
</evidence>
<dbReference type="RefSeq" id="XP_060329477.1">
    <property type="nucleotide sequence ID" value="XM_060482525.1"/>
</dbReference>
<keyword evidence="7 11" id="KW-0653">Protein transport</keyword>
<dbReference type="GO" id="GO:0006888">
    <property type="term" value="P:endoplasmic reticulum to Golgi vesicle-mediated transport"/>
    <property type="evidence" value="ECO:0007669"/>
    <property type="project" value="UniProtKB-UniRule"/>
</dbReference>
<gene>
    <name evidence="15" type="ORF">EV420DRAFT_542934</name>
</gene>
<feature type="transmembrane region" description="Helical" evidence="11">
    <location>
        <begin position="12"/>
        <end position="39"/>
    </location>
</feature>
<evidence type="ECO:0000259" key="14">
    <source>
        <dbReference type="Pfam" id="PF18035"/>
    </source>
</evidence>
<name>A0AA39K9Q0_ARMTA</name>
<protein>
    <recommendedName>
        <fullName evidence="11">Endoplasmic reticulum transmembrane protein</fullName>
    </recommendedName>
</protein>
<dbReference type="InterPro" id="IPR040463">
    <property type="entry name" value="BAP29/BAP31_N"/>
</dbReference>
<dbReference type="InterPro" id="IPR008417">
    <property type="entry name" value="BAP29/BAP31"/>
</dbReference>
<comment type="caution">
    <text evidence="15">The sequence shown here is derived from an EMBL/GenBank/DDBJ whole genome shotgun (WGS) entry which is preliminary data.</text>
</comment>
<dbReference type="Pfam" id="PF05529">
    <property type="entry name" value="Bap31"/>
    <property type="match status" value="1"/>
</dbReference>
<evidence type="ECO:0000256" key="7">
    <source>
        <dbReference type="ARBA" id="ARBA00022927"/>
    </source>
</evidence>
<organism evidence="15 16">
    <name type="scientific">Armillaria tabescens</name>
    <name type="common">Ringless honey mushroom</name>
    <name type="synonym">Agaricus tabescens</name>
    <dbReference type="NCBI Taxonomy" id="1929756"/>
    <lineage>
        <taxon>Eukaryota</taxon>
        <taxon>Fungi</taxon>
        <taxon>Dikarya</taxon>
        <taxon>Basidiomycota</taxon>
        <taxon>Agaricomycotina</taxon>
        <taxon>Agaricomycetes</taxon>
        <taxon>Agaricomycetidae</taxon>
        <taxon>Agaricales</taxon>
        <taxon>Marasmiineae</taxon>
        <taxon>Physalacriaceae</taxon>
        <taxon>Desarmillaria</taxon>
    </lineage>
</organism>
<accession>A0AA39K9Q0</accession>
<comment type="subcellular location">
    <subcellularLocation>
        <location evidence="1 11">Endoplasmic reticulum membrane</location>
        <topology evidence="1 11">Multi-pass membrane protein</topology>
    </subcellularLocation>
</comment>
<evidence type="ECO:0000256" key="4">
    <source>
        <dbReference type="ARBA" id="ARBA00022692"/>
    </source>
</evidence>
<dbReference type="PANTHER" id="PTHR12701">
    <property type="entry name" value="BCR-ASSOCIATED PROTEIN, BAP"/>
    <property type="match status" value="1"/>
</dbReference>
<evidence type="ECO:0000256" key="11">
    <source>
        <dbReference type="RuleBase" id="RU367026"/>
    </source>
</evidence>
<evidence type="ECO:0000256" key="2">
    <source>
        <dbReference type="ARBA" id="ARBA00007956"/>
    </source>
</evidence>
<dbReference type="EMBL" id="JAUEPS010000023">
    <property type="protein sequence ID" value="KAK0457162.1"/>
    <property type="molecule type" value="Genomic_DNA"/>
</dbReference>
<evidence type="ECO:0000259" key="13">
    <source>
        <dbReference type="Pfam" id="PF05529"/>
    </source>
</evidence>
<keyword evidence="4 11" id="KW-0812">Transmembrane</keyword>
<feature type="transmembrane region" description="Helical" evidence="11">
    <location>
        <begin position="121"/>
        <end position="142"/>
    </location>
</feature>
<evidence type="ECO:0000256" key="9">
    <source>
        <dbReference type="ARBA" id="ARBA00023054"/>
    </source>
</evidence>
<dbReference type="GO" id="GO:0006886">
    <property type="term" value="P:intracellular protein transport"/>
    <property type="evidence" value="ECO:0007669"/>
    <property type="project" value="UniProtKB-UniRule"/>
</dbReference>
<reference evidence="15" key="1">
    <citation type="submission" date="2023-06" db="EMBL/GenBank/DDBJ databases">
        <authorList>
            <consortium name="Lawrence Berkeley National Laboratory"/>
            <person name="Ahrendt S."/>
            <person name="Sahu N."/>
            <person name="Indic B."/>
            <person name="Wong-Bajracharya J."/>
            <person name="Merenyi Z."/>
            <person name="Ke H.-M."/>
            <person name="Monk M."/>
            <person name="Kocsube S."/>
            <person name="Drula E."/>
            <person name="Lipzen A."/>
            <person name="Balint B."/>
            <person name="Henrissat B."/>
            <person name="Andreopoulos B."/>
            <person name="Martin F.M."/>
            <person name="Harder C.B."/>
            <person name="Rigling D."/>
            <person name="Ford K.L."/>
            <person name="Foster G.D."/>
            <person name="Pangilinan J."/>
            <person name="Papanicolaou A."/>
            <person name="Barry K."/>
            <person name="LaButti K."/>
            <person name="Viragh M."/>
            <person name="Koriabine M."/>
            <person name="Yan M."/>
            <person name="Riley R."/>
            <person name="Champramary S."/>
            <person name="Plett K.L."/>
            <person name="Tsai I.J."/>
            <person name="Slot J."/>
            <person name="Sipos G."/>
            <person name="Plett J."/>
            <person name="Nagy L.G."/>
            <person name="Grigoriev I.V."/>
        </authorList>
    </citation>
    <scope>NUCLEOTIDE SEQUENCE</scope>
    <source>
        <strain evidence="15">CCBAS 213</strain>
    </source>
</reference>
<dbReference type="InterPro" id="IPR041672">
    <property type="entry name" value="Bap31/Bap29_C"/>
</dbReference>
<evidence type="ECO:0000256" key="3">
    <source>
        <dbReference type="ARBA" id="ARBA00022448"/>
    </source>
</evidence>
<dbReference type="Pfam" id="PF18035">
    <property type="entry name" value="Bap31_Bap29_C"/>
    <property type="match status" value="1"/>
</dbReference>
<dbReference type="PANTHER" id="PTHR12701:SF20">
    <property type="entry name" value="ENDOPLASMIC RETICULUM TRANSMEMBRANE PROTEIN"/>
    <property type="match status" value="1"/>
</dbReference>